<name>A0A915IIK4_ROMCU</name>
<accession>A0A915IIK4</accession>
<dbReference type="WBParaSite" id="nRc.2.0.1.t13683-RA">
    <property type="protein sequence ID" value="nRc.2.0.1.t13683-RA"/>
    <property type="gene ID" value="nRc.2.0.1.g13683"/>
</dbReference>
<organism evidence="1 2">
    <name type="scientific">Romanomermis culicivorax</name>
    <name type="common">Nematode worm</name>
    <dbReference type="NCBI Taxonomy" id="13658"/>
    <lineage>
        <taxon>Eukaryota</taxon>
        <taxon>Metazoa</taxon>
        <taxon>Ecdysozoa</taxon>
        <taxon>Nematoda</taxon>
        <taxon>Enoplea</taxon>
        <taxon>Dorylaimia</taxon>
        <taxon>Mermithida</taxon>
        <taxon>Mermithoidea</taxon>
        <taxon>Mermithidae</taxon>
        <taxon>Romanomermis</taxon>
    </lineage>
</organism>
<protein>
    <submittedName>
        <fullName evidence="2">Uncharacterized protein</fullName>
    </submittedName>
</protein>
<dbReference type="Proteomes" id="UP000887565">
    <property type="component" value="Unplaced"/>
</dbReference>
<reference evidence="2" key="1">
    <citation type="submission" date="2022-11" db="UniProtKB">
        <authorList>
            <consortium name="WormBaseParasite"/>
        </authorList>
    </citation>
    <scope>IDENTIFICATION</scope>
</reference>
<sequence>MTATEKKPNARHIERLQAVIATNRNTLMTNCGTLLKVNKRVSLLQCDAKIQKRLEALKNPPKSLFKIPPPPRPPMDVEQATLSLASLPPTAMSLLPMTRRRPGQPLLYTPRRCCLQP</sequence>
<proteinExistence type="predicted"/>
<keyword evidence="1" id="KW-1185">Reference proteome</keyword>
<evidence type="ECO:0000313" key="1">
    <source>
        <dbReference type="Proteomes" id="UP000887565"/>
    </source>
</evidence>
<dbReference type="AlphaFoldDB" id="A0A915IIK4"/>
<evidence type="ECO:0000313" key="2">
    <source>
        <dbReference type="WBParaSite" id="nRc.2.0.1.t13683-RA"/>
    </source>
</evidence>